<feature type="domain" description="CsbD-like" evidence="4">
    <location>
        <begin position="53"/>
        <end position="101"/>
    </location>
</feature>
<dbReference type="AlphaFoldDB" id="A0AAW9Q5V8"/>
<dbReference type="RefSeq" id="WP_330484456.1">
    <property type="nucleotide sequence ID" value="NZ_JAZBJZ010000061.1"/>
</dbReference>
<reference evidence="5" key="1">
    <citation type="submission" date="2024-01" db="EMBL/GenBank/DDBJ databases">
        <title>Bank of Algae and Cyanobacteria of the Azores (BACA) strain genomes.</title>
        <authorList>
            <person name="Luz R."/>
            <person name="Cordeiro R."/>
            <person name="Fonseca A."/>
            <person name="Goncalves V."/>
        </authorList>
    </citation>
    <scope>NUCLEOTIDE SEQUENCE</scope>
    <source>
        <strain evidence="5">BACA0141</strain>
    </source>
</reference>
<organism evidence="5 6">
    <name type="scientific">Tumidithrix elongata BACA0141</name>
    <dbReference type="NCBI Taxonomy" id="2716417"/>
    <lineage>
        <taxon>Bacteria</taxon>
        <taxon>Bacillati</taxon>
        <taxon>Cyanobacteriota</taxon>
        <taxon>Cyanophyceae</taxon>
        <taxon>Pseudanabaenales</taxon>
        <taxon>Pseudanabaenaceae</taxon>
        <taxon>Tumidithrix</taxon>
        <taxon>Tumidithrix elongata</taxon>
    </lineage>
</organism>
<keyword evidence="3" id="KW-0732">Signal</keyword>
<dbReference type="Gene3D" id="1.20.120.20">
    <property type="entry name" value="Apolipoprotein"/>
    <property type="match status" value="1"/>
</dbReference>
<evidence type="ECO:0000259" key="4">
    <source>
        <dbReference type="Pfam" id="PF05532"/>
    </source>
</evidence>
<sequence length="161" mass="17018">MISLRQVRKFLLTISLVVLISVATTFTAKTVGAATSSTLSNQPHVQIAWGFGKAKAVAKDIEGKTQEAIGNVTGDPKDQVMGKAKQVESQVRNAAENAKDSMGLQGRTKAVTKNVEGKVQEAIGNITGNAKDQAMGKAKQVESQVLNAAEDVKAKGRDLLK</sequence>
<dbReference type="SUPFAM" id="SSF69047">
    <property type="entry name" value="Hypothetical protein YjbJ"/>
    <property type="match status" value="2"/>
</dbReference>
<evidence type="ECO:0000313" key="6">
    <source>
        <dbReference type="Proteomes" id="UP001333818"/>
    </source>
</evidence>
<evidence type="ECO:0000313" key="5">
    <source>
        <dbReference type="EMBL" id="MEE3718026.1"/>
    </source>
</evidence>
<name>A0AAW9Q5V8_9CYAN</name>
<comment type="similarity">
    <text evidence="1">Belongs to the UPF0337 (CsbD) family.</text>
</comment>
<keyword evidence="6" id="KW-1185">Reference proteome</keyword>
<dbReference type="Pfam" id="PF05532">
    <property type="entry name" value="CsbD"/>
    <property type="match status" value="1"/>
</dbReference>
<gene>
    <name evidence="5" type="ORF">V2H45_14895</name>
</gene>
<evidence type="ECO:0000256" key="1">
    <source>
        <dbReference type="ARBA" id="ARBA00009129"/>
    </source>
</evidence>
<comment type="caution">
    <text evidence="5">The sequence shown here is derived from an EMBL/GenBank/DDBJ whole genome shotgun (WGS) entry which is preliminary data.</text>
</comment>
<dbReference type="Proteomes" id="UP001333818">
    <property type="component" value="Unassembled WGS sequence"/>
</dbReference>
<feature type="chain" id="PRO_5043488603" evidence="3">
    <location>
        <begin position="29"/>
        <end position="161"/>
    </location>
</feature>
<proteinExistence type="inferred from homology"/>
<dbReference type="InterPro" id="IPR036629">
    <property type="entry name" value="YjbJ_sf"/>
</dbReference>
<evidence type="ECO:0000256" key="2">
    <source>
        <dbReference type="SAM" id="MobiDB-lite"/>
    </source>
</evidence>
<feature type="region of interest" description="Disordered" evidence="2">
    <location>
        <begin position="86"/>
        <end position="108"/>
    </location>
</feature>
<evidence type="ECO:0000256" key="3">
    <source>
        <dbReference type="SAM" id="SignalP"/>
    </source>
</evidence>
<dbReference type="InterPro" id="IPR008462">
    <property type="entry name" value="CsbD"/>
</dbReference>
<dbReference type="EMBL" id="JAZBJZ010000061">
    <property type="protein sequence ID" value="MEE3718026.1"/>
    <property type="molecule type" value="Genomic_DNA"/>
</dbReference>
<protein>
    <submittedName>
        <fullName evidence="5">CsbD family protein</fullName>
    </submittedName>
</protein>
<accession>A0AAW9Q5V8</accession>
<feature type="signal peptide" evidence="3">
    <location>
        <begin position="1"/>
        <end position="28"/>
    </location>
</feature>